<accession>A0ABU9N8D8</accession>
<dbReference type="EMBL" id="JBCGDO010000035">
    <property type="protein sequence ID" value="MEM0543945.1"/>
    <property type="molecule type" value="Genomic_DNA"/>
</dbReference>
<evidence type="ECO:0000313" key="2">
    <source>
        <dbReference type="Proteomes" id="UP001460072"/>
    </source>
</evidence>
<name>A0ABU9N8D8_9FLAO</name>
<dbReference type="RefSeq" id="WP_342697112.1">
    <property type="nucleotide sequence ID" value="NZ_JBCGDO010000035.1"/>
</dbReference>
<gene>
    <name evidence="1" type="ORF">WFZ85_15160</name>
</gene>
<reference evidence="1 2" key="1">
    <citation type="submission" date="2024-03" db="EMBL/GenBank/DDBJ databases">
        <title>Two novel species of the genus Flavobacterium exhibiting potentially degradation of complex polysaccharides.</title>
        <authorList>
            <person name="Lian X."/>
        </authorList>
    </citation>
    <scope>NUCLEOTIDE SEQUENCE [LARGE SCALE GENOMIC DNA]</scope>
    <source>
        <strain evidence="2">j3</strain>
    </source>
</reference>
<sequence length="88" mass="10561">MLDDRFYYGGGMAFKIGKEQDNFNMRVEASYFEDDFSDNFKRFNGQFNYLLFDYTELTATLELFIQSEYYSNAVQFGLKHSLKKRKKK</sequence>
<evidence type="ECO:0000313" key="1">
    <source>
        <dbReference type="EMBL" id="MEM0543945.1"/>
    </source>
</evidence>
<proteinExistence type="predicted"/>
<evidence type="ECO:0008006" key="3">
    <source>
        <dbReference type="Google" id="ProtNLM"/>
    </source>
</evidence>
<protein>
    <recommendedName>
        <fullName evidence="3">Outer membrane protein beta-barrel domain-containing protein</fullName>
    </recommendedName>
</protein>
<comment type="caution">
    <text evidence="1">The sequence shown here is derived from an EMBL/GenBank/DDBJ whole genome shotgun (WGS) entry which is preliminary data.</text>
</comment>
<organism evidence="1 2">
    <name type="scientific">Flavobacterium aureirubrum</name>
    <dbReference type="NCBI Taxonomy" id="3133147"/>
    <lineage>
        <taxon>Bacteria</taxon>
        <taxon>Pseudomonadati</taxon>
        <taxon>Bacteroidota</taxon>
        <taxon>Flavobacteriia</taxon>
        <taxon>Flavobacteriales</taxon>
        <taxon>Flavobacteriaceae</taxon>
        <taxon>Flavobacterium</taxon>
    </lineage>
</organism>
<keyword evidence="2" id="KW-1185">Reference proteome</keyword>
<dbReference type="Proteomes" id="UP001460072">
    <property type="component" value="Unassembled WGS sequence"/>
</dbReference>